<evidence type="ECO:0000256" key="9">
    <source>
        <dbReference type="SAM" id="SignalP"/>
    </source>
</evidence>
<dbReference type="EMBL" id="CP029159">
    <property type="protein sequence ID" value="QKM69261.1"/>
    <property type="molecule type" value="Genomic_DNA"/>
</dbReference>
<dbReference type="GO" id="GO:0046872">
    <property type="term" value="F:metal ion binding"/>
    <property type="evidence" value="ECO:0007669"/>
    <property type="project" value="UniProtKB-KW"/>
</dbReference>
<feature type="signal peptide" evidence="9">
    <location>
        <begin position="1"/>
        <end position="18"/>
    </location>
</feature>
<keyword evidence="11" id="KW-0255">Endonuclease</keyword>
<keyword evidence="3" id="KW-0540">Nuclease</keyword>
<dbReference type="Gene3D" id="3.60.10.10">
    <property type="entry name" value="Endonuclease/exonuclease/phosphatase"/>
    <property type="match status" value="1"/>
</dbReference>
<keyword evidence="7" id="KW-0460">Magnesium</keyword>
<reference evidence="11 12" key="1">
    <citation type="journal article" date="2012" name="J. Bacteriol.">
        <title>Draft genome of Streptomyces tsukubaensis NRRL 18488, the producer of the clinically important immunosuppressant tacrolimus (FK506).</title>
        <authorList>
            <person name="Barreiro C."/>
            <person name="Prieto C."/>
            <person name="Sola-Landa A."/>
            <person name="Solera E."/>
            <person name="Martinez-Castro M."/>
            <person name="Perez-Redondo R."/>
            <person name="Garcia-Estrada C."/>
            <person name="Aparicio J.F."/>
            <person name="Fernandez-Martinez L.T."/>
            <person name="Santos-Aberturas J."/>
            <person name="Salehi-Najafabadi Z."/>
            <person name="Rodriguez-Garcia A."/>
            <person name="Tauch A."/>
            <person name="Martin J.F."/>
        </authorList>
    </citation>
    <scope>NUCLEOTIDE SEQUENCE [LARGE SCALE GENOMIC DNA]</scope>
    <source>
        <strain evidence="12">DSM 42081 / NBRC 108919 / NRRL 18488 / 9993</strain>
    </source>
</reference>
<dbReference type="InterPro" id="IPR051547">
    <property type="entry name" value="TDP2-like"/>
</dbReference>
<organism evidence="11 12">
    <name type="scientific">Streptomyces tsukubensis (strain DSM 42081 / NBRC 108919 / NRRL 18488 / 9993)</name>
    <dbReference type="NCBI Taxonomy" id="1114943"/>
    <lineage>
        <taxon>Bacteria</taxon>
        <taxon>Bacillati</taxon>
        <taxon>Actinomycetota</taxon>
        <taxon>Actinomycetes</taxon>
        <taxon>Kitasatosporales</taxon>
        <taxon>Streptomycetaceae</taxon>
        <taxon>Streptomyces</taxon>
    </lineage>
</organism>
<accession>I2N078</accession>
<keyword evidence="8" id="KW-0234">DNA repair</keyword>
<dbReference type="AlphaFoldDB" id="I2N078"/>
<keyword evidence="6" id="KW-0378">Hydrolase</keyword>
<keyword evidence="12" id="KW-1185">Reference proteome</keyword>
<proteinExistence type="predicted"/>
<comment type="cofactor">
    <cofactor evidence="2">
        <name>Mg(2+)</name>
        <dbReference type="ChEBI" id="CHEBI:18420"/>
    </cofactor>
</comment>
<evidence type="ECO:0000256" key="7">
    <source>
        <dbReference type="ARBA" id="ARBA00022842"/>
    </source>
</evidence>
<evidence type="ECO:0000256" key="5">
    <source>
        <dbReference type="ARBA" id="ARBA00022763"/>
    </source>
</evidence>
<comment type="cofactor">
    <cofactor evidence="1">
        <name>Mn(2+)</name>
        <dbReference type="ChEBI" id="CHEBI:29035"/>
    </cofactor>
</comment>
<evidence type="ECO:0000313" key="12">
    <source>
        <dbReference type="Proteomes" id="UP000005940"/>
    </source>
</evidence>
<dbReference type="GO" id="GO:0003697">
    <property type="term" value="F:single-stranded DNA binding"/>
    <property type="evidence" value="ECO:0007669"/>
    <property type="project" value="TreeGrafter"/>
</dbReference>
<sequence length="317" mass="33677">MKTFVLMLVALLALPAGAVPAVASPAAPGTATYRIWHWNVAGHANNFGSTANGLVDAILGSLSHRNPDFISLNEVCPDQYQAVLKGLQAAGWPQSATNFARFEPMPDANADLCGNDGGGPDQDPYGVAVFSRFAPTGTDRITLPYDGDKARKLLCVPVAGQPGGLRFCTTHITFNATYKTAQLNTVRTRMQDWTTTGGTVITAGDFNVQPHDGLLDDWYAPSVASAHNGNNSGIFRELDDLDPLCPGWGEQTTEGTLAGKCGQPAKVDLVFVAESRLVSYQADALPVARDRCVNRSGTFIPCSDHRIVDATATVTTP</sequence>
<dbReference type="Proteomes" id="UP000005940">
    <property type="component" value="Chromosome"/>
</dbReference>
<evidence type="ECO:0000259" key="10">
    <source>
        <dbReference type="Pfam" id="PF03372"/>
    </source>
</evidence>
<dbReference type="GO" id="GO:0004519">
    <property type="term" value="F:endonuclease activity"/>
    <property type="evidence" value="ECO:0007669"/>
    <property type="project" value="UniProtKB-KW"/>
</dbReference>
<evidence type="ECO:0000256" key="8">
    <source>
        <dbReference type="ARBA" id="ARBA00023204"/>
    </source>
</evidence>
<evidence type="ECO:0000256" key="3">
    <source>
        <dbReference type="ARBA" id="ARBA00022722"/>
    </source>
</evidence>
<keyword evidence="9" id="KW-0732">Signal</keyword>
<protein>
    <submittedName>
        <fullName evidence="11">Endonuclease/exonuclease/phosphatase</fullName>
    </submittedName>
</protein>
<feature type="domain" description="Endonuclease/exonuclease/phosphatase" evidence="10">
    <location>
        <begin position="38"/>
        <end position="305"/>
    </location>
</feature>
<evidence type="ECO:0000313" key="11">
    <source>
        <dbReference type="EMBL" id="QKM69261.1"/>
    </source>
</evidence>
<dbReference type="InterPro" id="IPR036691">
    <property type="entry name" value="Endo/exonu/phosph_ase_sf"/>
</dbReference>
<evidence type="ECO:0000256" key="6">
    <source>
        <dbReference type="ARBA" id="ARBA00022801"/>
    </source>
</evidence>
<dbReference type="SUPFAM" id="SSF56219">
    <property type="entry name" value="DNase I-like"/>
    <property type="match status" value="1"/>
</dbReference>
<evidence type="ECO:0000256" key="1">
    <source>
        <dbReference type="ARBA" id="ARBA00001936"/>
    </source>
</evidence>
<feature type="chain" id="PRO_5038345789" evidence="9">
    <location>
        <begin position="19"/>
        <end position="317"/>
    </location>
</feature>
<keyword evidence="5" id="KW-0227">DNA damage</keyword>
<name>I2N078_STRT9</name>
<dbReference type="GO" id="GO:0004527">
    <property type="term" value="F:exonuclease activity"/>
    <property type="evidence" value="ECO:0007669"/>
    <property type="project" value="UniProtKB-KW"/>
</dbReference>
<dbReference type="GO" id="GO:0070260">
    <property type="term" value="F:5'-tyrosyl-DNA phosphodiesterase activity"/>
    <property type="evidence" value="ECO:0007669"/>
    <property type="project" value="TreeGrafter"/>
</dbReference>
<dbReference type="RefSeq" id="WP_006348682.1">
    <property type="nucleotide sequence ID" value="NZ_CP029159.1"/>
</dbReference>
<dbReference type="InterPro" id="IPR005135">
    <property type="entry name" value="Endo/exonuclease/phosphatase"/>
</dbReference>
<evidence type="ECO:0000256" key="2">
    <source>
        <dbReference type="ARBA" id="ARBA00001946"/>
    </source>
</evidence>
<keyword evidence="4" id="KW-0479">Metal-binding</keyword>
<dbReference type="PANTHER" id="PTHR15822:SF4">
    <property type="entry name" value="TYROSYL-DNA PHOSPHODIESTERASE 2"/>
    <property type="match status" value="1"/>
</dbReference>
<evidence type="ECO:0000256" key="4">
    <source>
        <dbReference type="ARBA" id="ARBA00022723"/>
    </source>
</evidence>
<dbReference type="GO" id="GO:0005737">
    <property type="term" value="C:cytoplasm"/>
    <property type="evidence" value="ECO:0007669"/>
    <property type="project" value="TreeGrafter"/>
</dbReference>
<dbReference type="Pfam" id="PF03372">
    <property type="entry name" value="Exo_endo_phos"/>
    <property type="match status" value="1"/>
</dbReference>
<dbReference type="GO" id="GO:0006302">
    <property type="term" value="P:double-strand break repair"/>
    <property type="evidence" value="ECO:0007669"/>
    <property type="project" value="TreeGrafter"/>
</dbReference>
<gene>
    <name evidence="11" type="ORF">STSU_020925</name>
</gene>
<dbReference type="PANTHER" id="PTHR15822">
    <property type="entry name" value="TRAF AND TNF RECEPTOR-ASSOCIATED PROTEIN"/>
    <property type="match status" value="1"/>
</dbReference>